<accession>A0A8J5C626</accession>
<feature type="chain" id="PRO_5035291649" evidence="1">
    <location>
        <begin position="21"/>
        <end position="57"/>
    </location>
</feature>
<dbReference type="Proteomes" id="UP000734854">
    <property type="component" value="Unassembled WGS sequence"/>
</dbReference>
<gene>
    <name evidence="2" type="ORF">ZIOFF_072561</name>
</gene>
<keyword evidence="1" id="KW-0732">Signal</keyword>
<comment type="caution">
    <text evidence="2">The sequence shown here is derived from an EMBL/GenBank/DDBJ whole genome shotgun (WGS) entry which is preliminary data.</text>
</comment>
<sequence>MRKLMLQLWAIILLTFLNQGLVFLAVAVEYEPVNVIEHRHFEVEHHVLAPPFMRCEK</sequence>
<proteinExistence type="predicted"/>
<dbReference type="AlphaFoldDB" id="A0A8J5C626"/>
<feature type="signal peptide" evidence="1">
    <location>
        <begin position="1"/>
        <end position="20"/>
    </location>
</feature>
<organism evidence="2 3">
    <name type="scientific">Zingiber officinale</name>
    <name type="common">Ginger</name>
    <name type="synonym">Amomum zingiber</name>
    <dbReference type="NCBI Taxonomy" id="94328"/>
    <lineage>
        <taxon>Eukaryota</taxon>
        <taxon>Viridiplantae</taxon>
        <taxon>Streptophyta</taxon>
        <taxon>Embryophyta</taxon>
        <taxon>Tracheophyta</taxon>
        <taxon>Spermatophyta</taxon>
        <taxon>Magnoliopsida</taxon>
        <taxon>Liliopsida</taxon>
        <taxon>Zingiberales</taxon>
        <taxon>Zingiberaceae</taxon>
        <taxon>Zingiber</taxon>
    </lineage>
</organism>
<protein>
    <submittedName>
        <fullName evidence="2">Uncharacterized protein</fullName>
    </submittedName>
</protein>
<keyword evidence="3" id="KW-1185">Reference proteome</keyword>
<name>A0A8J5C626_ZINOF</name>
<evidence type="ECO:0000313" key="3">
    <source>
        <dbReference type="Proteomes" id="UP000734854"/>
    </source>
</evidence>
<dbReference type="EMBL" id="JACMSC010000022">
    <property type="protein sequence ID" value="KAG6467995.1"/>
    <property type="molecule type" value="Genomic_DNA"/>
</dbReference>
<reference evidence="2 3" key="1">
    <citation type="submission" date="2020-08" db="EMBL/GenBank/DDBJ databases">
        <title>Plant Genome Project.</title>
        <authorList>
            <person name="Zhang R.-G."/>
        </authorList>
    </citation>
    <scope>NUCLEOTIDE SEQUENCE [LARGE SCALE GENOMIC DNA]</scope>
    <source>
        <tissue evidence="2">Rhizome</tissue>
    </source>
</reference>
<evidence type="ECO:0000256" key="1">
    <source>
        <dbReference type="SAM" id="SignalP"/>
    </source>
</evidence>
<evidence type="ECO:0000313" key="2">
    <source>
        <dbReference type="EMBL" id="KAG6467995.1"/>
    </source>
</evidence>